<reference evidence="3" key="1">
    <citation type="submission" date="2016-10" db="EMBL/GenBank/DDBJ databases">
        <authorList>
            <person name="Varghese N."/>
            <person name="Submissions S."/>
        </authorList>
    </citation>
    <scope>NUCLEOTIDE SEQUENCE [LARGE SCALE GENOMIC DNA]</scope>
    <source>
        <strain evidence="3">DSM 17908</strain>
    </source>
</reference>
<name>A0A1I3MWS1_9GAMM</name>
<dbReference type="EMBL" id="NITY01000001">
    <property type="protein sequence ID" value="PHM45853.1"/>
    <property type="molecule type" value="Genomic_DNA"/>
</dbReference>
<organism evidence="2 3">
    <name type="scientific">Xenorhabdus mauleonii</name>
    <dbReference type="NCBI Taxonomy" id="351675"/>
    <lineage>
        <taxon>Bacteria</taxon>
        <taxon>Pseudomonadati</taxon>
        <taxon>Pseudomonadota</taxon>
        <taxon>Gammaproteobacteria</taxon>
        <taxon>Enterobacterales</taxon>
        <taxon>Morganellaceae</taxon>
        <taxon>Xenorhabdus</taxon>
    </lineage>
</organism>
<evidence type="ECO:0000313" key="4">
    <source>
        <dbReference type="Proteomes" id="UP000224607"/>
    </source>
</evidence>
<dbReference type="STRING" id="351675.SAMN05421680_10516"/>
<dbReference type="Proteomes" id="UP000224607">
    <property type="component" value="Unassembled WGS sequence"/>
</dbReference>
<protein>
    <submittedName>
        <fullName evidence="1">Peptidase C39</fullName>
    </submittedName>
</protein>
<proteinExistence type="predicted"/>
<dbReference type="Proteomes" id="UP000198919">
    <property type="component" value="Unassembled WGS sequence"/>
</dbReference>
<sequence>MRVLAFMIMIEVYRRFPLSLCACSLLFFVKLIDNDYCYDNNNQQSLSLATYERNHTMGITIDRDYTFVNTLSFALDYPRLLLQCLSSNQALTQSLYTASPDIFPTNELETRWCRKMILSSFRRRIDFLAYVARLRWV</sequence>
<dbReference type="AlphaFoldDB" id="A0A1I3MWS1"/>
<keyword evidence="4" id="KW-1185">Reference proteome</keyword>
<gene>
    <name evidence="2" type="ORF">SAMN05421680_10516</name>
    <name evidence="1" type="ORF">Xmau_00244</name>
</gene>
<evidence type="ECO:0000313" key="2">
    <source>
        <dbReference type="EMBL" id="SFJ01574.1"/>
    </source>
</evidence>
<dbReference type="EMBL" id="FORG01000005">
    <property type="protein sequence ID" value="SFJ01574.1"/>
    <property type="molecule type" value="Genomic_DNA"/>
</dbReference>
<evidence type="ECO:0000313" key="3">
    <source>
        <dbReference type="Proteomes" id="UP000198919"/>
    </source>
</evidence>
<accession>A0A1I3MWS1</accession>
<evidence type="ECO:0000313" key="1">
    <source>
        <dbReference type="EMBL" id="PHM45853.1"/>
    </source>
</evidence>
<reference evidence="1 4" key="3">
    <citation type="journal article" date="2017" name="Nat. Microbiol.">
        <title>Natural product diversity associated with the nematode symbionts Photorhabdus and Xenorhabdus.</title>
        <authorList>
            <person name="Tobias N.J."/>
            <person name="Wolff H."/>
            <person name="Djahanschiri B."/>
            <person name="Grundmann F."/>
            <person name="Kronenwerth M."/>
            <person name="Shi Y.M."/>
            <person name="Simonyi S."/>
            <person name="Grun P."/>
            <person name="Shapiro-Ilan D."/>
            <person name="Pidot S.J."/>
            <person name="Stinear T.P."/>
            <person name="Ebersberger I."/>
            <person name="Bode H.B."/>
        </authorList>
    </citation>
    <scope>NUCLEOTIDE SEQUENCE [LARGE SCALE GENOMIC DNA]</scope>
    <source>
        <strain evidence="1 4">DSM 17908</strain>
    </source>
</reference>
<reference evidence="2" key="2">
    <citation type="submission" date="2016-10" db="EMBL/GenBank/DDBJ databases">
        <authorList>
            <person name="de Groot N.N."/>
        </authorList>
    </citation>
    <scope>NUCLEOTIDE SEQUENCE [LARGE SCALE GENOMIC DNA]</scope>
    <source>
        <strain evidence="2">DSM 17908</strain>
    </source>
</reference>